<feature type="domain" description="C2H2-type" evidence="12">
    <location>
        <begin position="931"/>
        <end position="958"/>
    </location>
</feature>
<evidence type="ECO:0000256" key="4">
    <source>
        <dbReference type="ARBA" id="ARBA00022771"/>
    </source>
</evidence>
<keyword evidence="9" id="KW-0539">Nucleus</keyword>
<feature type="domain" description="C2H2-type" evidence="12">
    <location>
        <begin position="1026"/>
        <end position="1053"/>
    </location>
</feature>
<name>A0AA97JSJ9_EUBMA</name>
<dbReference type="InterPro" id="IPR036236">
    <property type="entry name" value="Znf_C2H2_sf"/>
</dbReference>
<feature type="compositionally biased region" description="Polar residues" evidence="11">
    <location>
        <begin position="871"/>
        <end position="880"/>
    </location>
</feature>
<evidence type="ECO:0000256" key="7">
    <source>
        <dbReference type="ARBA" id="ARBA00023125"/>
    </source>
</evidence>
<dbReference type="FunFam" id="3.30.160.60:FF:001289">
    <property type="entry name" value="Zinc finger protein 574"/>
    <property type="match status" value="1"/>
</dbReference>
<feature type="domain" description="C2H2-type" evidence="12">
    <location>
        <begin position="1269"/>
        <end position="1296"/>
    </location>
</feature>
<feature type="domain" description="C2H2-type" evidence="12">
    <location>
        <begin position="1297"/>
        <end position="1319"/>
    </location>
</feature>
<dbReference type="PANTHER" id="PTHR24376">
    <property type="entry name" value="ZINC FINGER PROTEIN"/>
    <property type="match status" value="1"/>
</dbReference>
<evidence type="ECO:0000313" key="14">
    <source>
        <dbReference type="RefSeq" id="XP_054844600.1"/>
    </source>
</evidence>
<keyword evidence="4 10" id="KW-0863">Zinc-finger</keyword>
<keyword evidence="8" id="KW-0804">Transcription</keyword>
<dbReference type="RefSeq" id="XP_054844600.1">
    <property type="nucleotide sequence ID" value="XM_054988625.1"/>
</dbReference>
<feature type="domain" description="C2H2-type" evidence="12">
    <location>
        <begin position="903"/>
        <end position="930"/>
    </location>
</feature>
<dbReference type="Pfam" id="PF00096">
    <property type="entry name" value="zf-C2H2"/>
    <property type="match status" value="8"/>
</dbReference>
<feature type="region of interest" description="Disordered" evidence="11">
    <location>
        <begin position="689"/>
        <end position="711"/>
    </location>
</feature>
<feature type="domain" description="C2H2-type" evidence="12">
    <location>
        <begin position="662"/>
        <end position="689"/>
    </location>
</feature>
<dbReference type="GO" id="GO:0000978">
    <property type="term" value="F:RNA polymerase II cis-regulatory region sequence-specific DNA binding"/>
    <property type="evidence" value="ECO:0007669"/>
    <property type="project" value="TreeGrafter"/>
</dbReference>
<feature type="region of interest" description="Disordered" evidence="11">
    <location>
        <begin position="1054"/>
        <end position="1074"/>
    </location>
</feature>
<feature type="region of interest" description="Disordered" evidence="11">
    <location>
        <begin position="1244"/>
        <end position="1264"/>
    </location>
</feature>
<feature type="compositionally biased region" description="Basic residues" evidence="11">
    <location>
        <begin position="622"/>
        <end position="635"/>
    </location>
</feature>
<dbReference type="PROSITE" id="PS50157">
    <property type="entry name" value="ZINC_FINGER_C2H2_2"/>
    <property type="match status" value="21"/>
</dbReference>
<evidence type="ECO:0000313" key="13">
    <source>
        <dbReference type="Proteomes" id="UP001190640"/>
    </source>
</evidence>
<feature type="region of interest" description="Disordered" evidence="11">
    <location>
        <begin position="619"/>
        <end position="656"/>
    </location>
</feature>
<feature type="region of interest" description="Disordered" evidence="11">
    <location>
        <begin position="794"/>
        <end position="836"/>
    </location>
</feature>
<dbReference type="GO" id="GO:0001228">
    <property type="term" value="F:DNA-binding transcription activator activity, RNA polymerase II-specific"/>
    <property type="evidence" value="ECO:0007669"/>
    <property type="project" value="TreeGrafter"/>
</dbReference>
<evidence type="ECO:0000259" key="12">
    <source>
        <dbReference type="PROSITE" id="PS50157"/>
    </source>
</evidence>
<keyword evidence="3" id="KW-0677">Repeat</keyword>
<feature type="domain" description="C2H2-type" evidence="12">
    <location>
        <begin position="1197"/>
        <end position="1219"/>
    </location>
</feature>
<dbReference type="SMART" id="SM00355">
    <property type="entry name" value="ZnF_C2H2"/>
    <property type="match status" value="27"/>
</dbReference>
<keyword evidence="13" id="KW-1185">Reference proteome</keyword>
<comment type="subcellular location">
    <subcellularLocation>
        <location evidence="1">Nucleus</location>
    </subcellularLocation>
</comment>
<keyword evidence="5" id="KW-0862">Zinc</keyword>
<evidence type="ECO:0000256" key="2">
    <source>
        <dbReference type="ARBA" id="ARBA00022723"/>
    </source>
</evidence>
<dbReference type="SUPFAM" id="SSF57667">
    <property type="entry name" value="beta-beta-alpha zinc fingers"/>
    <property type="match status" value="10"/>
</dbReference>
<dbReference type="KEGG" id="emc:129335792"/>
<proteinExistence type="predicted"/>
<feature type="domain" description="C2H2-type" evidence="12">
    <location>
        <begin position="1113"/>
        <end position="1135"/>
    </location>
</feature>
<keyword evidence="7" id="KW-0238">DNA-binding</keyword>
<feature type="compositionally biased region" description="Basic and acidic residues" evidence="11">
    <location>
        <begin position="794"/>
        <end position="803"/>
    </location>
</feature>
<feature type="domain" description="C2H2-type" evidence="12">
    <location>
        <begin position="1356"/>
        <end position="1382"/>
    </location>
</feature>
<feature type="domain" description="C2H2-type" evidence="12">
    <location>
        <begin position="844"/>
        <end position="871"/>
    </location>
</feature>
<dbReference type="GO" id="GO:0008270">
    <property type="term" value="F:zinc ion binding"/>
    <property type="evidence" value="ECO:0007669"/>
    <property type="project" value="UniProtKB-KW"/>
</dbReference>
<organism evidence="13 14">
    <name type="scientific">Eublepharis macularius</name>
    <name type="common">Leopard gecko</name>
    <name type="synonym">Cyrtodactylus macularius</name>
    <dbReference type="NCBI Taxonomy" id="481883"/>
    <lineage>
        <taxon>Eukaryota</taxon>
        <taxon>Metazoa</taxon>
        <taxon>Chordata</taxon>
        <taxon>Craniata</taxon>
        <taxon>Vertebrata</taxon>
        <taxon>Euteleostomi</taxon>
        <taxon>Lepidosauria</taxon>
        <taxon>Squamata</taxon>
        <taxon>Bifurcata</taxon>
        <taxon>Gekkota</taxon>
        <taxon>Eublepharidae</taxon>
        <taxon>Eublepharinae</taxon>
        <taxon>Eublepharis</taxon>
    </lineage>
</organism>
<feature type="domain" description="C2H2-type" evidence="12">
    <location>
        <begin position="749"/>
        <end position="776"/>
    </location>
</feature>
<evidence type="ECO:0000256" key="3">
    <source>
        <dbReference type="ARBA" id="ARBA00022737"/>
    </source>
</evidence>
<gene>
    <name evidence="14" type="primary">LOC129335792</name>
</gene>
<feature type="domain" description="C2H2-type" evidence="12">
    <location>
        <begin position="420"/>
        <end position="445"/>
    </location>
</feature>
<dbReference type="PROSITE" id="PS00028">
    <property type="entry name" value="ZINC_FINGER_C2H2_1"/>
    <property type="match status" value="14"/>
</dbReference>
<evidence type="ECO:0000256" key="5">
    <source>
        <dbReference type="ARBA" id="ARBA00022833"/>
    </source>
</evidence>
<evidence type="ECO:0000256" key="6">
    <source>
        <dbReference type="ARBA" id="ARBA00023015"/>
    </source>
</evidence>
<dbReference type="InterPro" id="IPR013087">
    <property type="entry name" value="Znf_C2H2_type"/>
</dbReference>
<dbReference type="FunFam" id="3.30.160.60:FF:000624">
    <property type="entry name" value="zinc finger protein 697"/>
    <property type="match status" value="4"/>
</dbReference>
<reference evidence="14" key="1">
    <citation type="submission" date="2025-08" db="UniProtKB">
        <authorList>
            <consortium name="RefSeq"/>
        </authorList>
    </citation>
    <scope>IDENTIFICATION</scope>
    <source>
        <tissue evidence="14">Blood</tissue>
    </source>
</reference>
<evidence type="ECO:0000256" key="10">
    <source>
        <dbReference type="PROSITE-ProRule" id="PRU00042"/>
    </source>
</evidence>
<feature type="region of interest" description="Disordered" evidence="11">
    <location>
        <begin position="871"/>
        <end position="894"/>
    </location>
</feature>
<evidence type="ECO:0000256" key="9">
    <source>
        <dbReference type="ARBA" id="ARBA00023242"/>
    </source>
</evidence>
<feature type="domain" description="C2H2-type" evidence="12">
    <location>
        <begin position="1322"/>
        <end position="1349"/>
    </location>
</feature>
<dbReference type="PANTHER" id="PTHR24376:SF243">
    <property type="entry name" value="C2H2-TYPE DOMAIN-CONTAINING PROTEIN"/>
    <property type="match status" value="1"/>
</dbReference>
<feature type="compositionally biased region" description="Basic and acidic residues" evidence="11">
    <location>
        <begin position="976"/>
        <end position="985"/>
    </location>
</feature>
<feature type="domain" description="C2H2-type" evidence="12">
    <location>
        <begin position="1085"/>
        <end position="1112"/>
    </location>
</feature>
<keyword evidence="6" id="KW-0805">Transcription regulation</keyword>
<evidence type="ECO:0000256" key="1">
    <source>
        <dbReference type="ARBA" id="ARBA00004123"/>
    </source>
</evidence>
<protein>
    <submittedName>
        <fullName evidence="14">Zinc finger protein 107-like</fullName>
    </submittedName>
</protein>
<sequence>MAAAMAEAGAVLSPGEPKVFEIPVIVIELSDDDFFEWEDEQTALDGNSPCPAKAEGTGPLEMGCNATNKGPRKSSELSEETCLHNKPEDYPNAADENEQSSVTGSCLPGDFPEDAESLRRESYANPEPGVSGNHVPPKVTDCPERHDVQENMLDANENAESGQQSLKELSRQCSQHNSRAAKTSTKKQAETIHAWKCLHCHFKGKSSVHLQKHIWTTHKNKNNRQVIQRSSCHKCKKKTKAVKKGKINRSDPGQARKEKAKAVVKRKKKKKSKYEKFFSKMKKVPKPSKSFRCKTCSFVLSDPEGFLDHVKEHSNGPPYQCPRCEYSSDDSSYFLNHLFWHIGCLLYKCNFCGYFSRHFANVVKHSYLHTGARPYLCAVCQIGFTSASGLNRHIGTHWRKQENNSVSVAREENLHSPKNYVCEKCGIVFYTLALLEVHMKHHLHTQGCDAPLVTVKKCKTQSAESEQVNGSEEEETSCPDKSVWEKSERFQCMYSCDQCGLALHKEEHLVYHKAVHLQVQAGENRTDKNTGGRTPLKLFKCLQCAYTTSRFSSLLIHSATHTGESPFKCQVCDKSFRSFSHLNRHSWLHKRNGQKCSRCSFIGSSLEDLKLHEETCKDKGPMRKRLRPSGSKHKSPKEQINVVVADGSTPSQGTSNRFQRPYNCNRCGLVLRKEEHLVYHKAVHLQVQAEGNRTNKGQKSGGQKTGSSEASPLCGPPLKLFKCLQCAYTTSLFSSLRVHFATHTGEKPFKCQVCDKSFRNSSHLNRHSRLHKRNSHKCSRCPFIGSSPEDLNLHEKTCKDKGPTSKRLHPSPLRHENPKEQINVGEANGSISSQGTSDRFQRTYSCNQCGLVLHKEEHLVYHKAVHLQVQAGGNRTSKGQESGGQKTGSSEASPLCGPPLKLFKCLQCAYTTSLFSSLRVHFATHTGEKPFKCQVCDKSFRNSSHLKRHSWLHKRNSHKCSRCPFIGSSPEDLNLHEKTCKDKGPTSKRLRSSPLRHESPKEQLNMGEADGSISSQGTSDRFQRTYSCNQCGLALHKEEYLVYHKAAHLQVQAGKKRTGKGQESGVQNTELSEASPPCGPPLKLFKCLQCAYMTSSFSSLRVHFATHTGEKPFKCQVCDKSFRNSSHLNRHSQMHERNCHKCSWCPFIGSSPEDLKLHEETCKDKGPASKRLRSSPLRHESPKEQINMGEANRSTLYTCKVCQKKYQNSSLLKRHSLVHQKLEFKCSSCKYLTSTWQSFKRHMASHEKAPLPNGSQRQEKPTASPAPIYKCEKCSYATPRKENLTVHFRIHTGEKPYKCPHCGYPFRTSSHLNRHLSTHVMLQCDKCDFSTVDERVLQKHVRTHKKEELPADKKVYKCNKCRLTFSILRVFKVHKEKHKESE</sequence>
<feature type="compositionally biased region" description="Basic and acidic residues" evidence="11">
    <location>
        <begin position="73"/>
        <end position="89"/>
    </location>
</feature>
<feature type="domain" description="C2H2-type" evidence="12">
    <location>
        <begin position="347"/>
        <end position="374"/>
    </location>
</feature>
<dbReference type="Gene3D" id="3.30.160.60">
    <property type="entry name" value="Classic Zinc Finger"/>
    <property type="match status" value="15"/>
</dbReference>
<feature type="domain" description="C2H2-type" evidence="12">
    <location>
        <begin position="494"/>
        <end position="521"/>
    </location>
</feature>
<feature type="domain" description="C2H2-type" evidence="12">
    <location>
        <begin position="375"/>
        <end position="402"/>
    </location>
</feature>
<accession>A0AA97JSJ9</accession>
<feature type="domain" description="C2H2-type" evidence="12">
    <location>
        <begin position="539"/>
        <end position="566"/>
    </location>
</feature>
<dbReference type="GeneID" id="129335792"/>
<dbReference type="GO" id="GO:0005634">
    <property type="term" value="C:nucleus"/>
    <property type="evidence" value="ECO:0007669"/>
    <property type="project" value="UniProtKB-SubCell"/>
</dbReference>
<feature type="domain" description="C2H2-type" evidence="12">
    <location>
        <begin position="291"/>
        <end position="318"/>
    </location>
</feature>
<feature type="region of interest" description="Disordered" evidence="11">
    <location>
        <begin position="42"/>
        <end position="143"/>
    </location>
</feature>
<feature type="domain" description="C2H2-type" evidence="12">
    <location>
        <begin position="567"/>
        <end position="594"/>
    </location>
</feature>
<keyword evidence="2" id="KW-0479">Metal-binding</keyword>
<feature type="region of interest" description="Disordered" evidence="11">
    <location>
        <begin position="976"/>
        <end position="1018"/>
    </location>
</feature>
<dbReference type="Proteomes" id="UP001190640">
    <property type="component" value="Chromosome 1"/>
</dbReference>
<feature type="domain" description="C2H2-type" evidence="12">
    <location>
        <begin position="721"/>
        <end position="748"/>
    </location>
</feature>
<evidence type="ECO:0000256" key="8">
    <source>
        <dbReference type="ARBA" id="ARBA00023163"/>
    </source>
</evidence>
<evidence type="ECO:0000256" key="11">
    <source>
        <dbReference type="SAM" id="MobiDB-lite"/>
    </source>
</evidence>